<organism evidence="1 2">
    <name type="scientific">Bursaphelenchus okinawaensis</name>
    <dbReference type="NCBI Taxonomy" id="465554"/>
    <lineage>
        <taxon>Eukaryota</taxon>
        <taxon>Metazoa</taxon>
        <taxon>Ecdysozoa</taxon>
        <taxon>Nematoda</taxon>
        <taxon>Chromadorea</taxon>
        <taxon>Rhabditida</taxon>
        <taxon>Tylenchina</taxon>
        <taxon>Tylenchomorpha</taxon>
        <taxon>Aphelenchoidea</taxon>
        <taxon>Aphelenchoididae</taxon>
        <taxon>Bursaphelenchus</taxon>
    </lineage>
</organism>
<dbReference type="EMBL" id="CAJFDH010000006">
    <property type="protein sequence ID" value="CAD5230881.1"/>
    <property type="molecule type" value="Genomic_DNA"/>
</dbReference>
<comment type="caution">
    <text evidence="1">The sequence shown here is derived from an EMBL/GenBank/DDBJ whole genome shotgun (WGS) entry which is preliminary data.</text>
</comment>
<dbReference type="AlphaFoldDB" id="A0A811LU55"/>
<gene>
    <name evidence="1" type="ORF">BOKJ2_LOCUS14363</name>
</gene>
<dbReference type="EMBL" id="CAJFCW020000006">
    <property type="protein sequence ID" value="CAG9128105.1"/>
    <property type="molecule type" value="Genomic_DNA"/>
</dbReference>
<sequence length="102" mass="11656">MEDRGGPVERIEEHDPARIGAERRALIESRFEYAEVLCLISSLVLQVYLSGANVFIHINRPSNETLVEDGFKDEVFLAELKELFWNWADYIVIYSGIVVAVN</sequence>
<accession>A0A811LU55</accession>
<dbReference type="Proteomes" id="UP000614601">
    <property type="component" value="Unassembled WGS sequence"/>
</dbReference>
<proteinExistence type="predicted"/>
<name>A0A811LU55_9BILA</name>
<dbReference type="Proteomes" id="UP000783686">
    <property type="component" value="Unassembled WGS sequence"/>
</dbReference>
<protein>
    <submittedName>
        <fullName evidence="1">Uncharacterized protein</fullName>
    </submittedName>
</protein>
<evidence type="ECO:0000313" key="2">
    <source>
        <dbReference type="Proteomes" id="UP000614601"/>
    </source>
</evidence>
<keyword evidence="2" id="KW-1185">Reference proteome</keyword>
<evidence type="ECO:0000313" key="1">
    <source>
        <dbReference type="EMBL" id="CAD5230881.1"/>
    </source>
</evidence>
<reference evidence="1" key="1">
    <citation type="submission" date="2020-09" db="EMBL/GenBank/DDBJ databases">
        <authorList>
            <person name="Kikuchi T."/>
        </authorList>
    </citation>
    <scope>NUCLEOTIDE SEQUENCE</scope>
    <source>
        <strain evidence="1">SH1</strain>
    </source>
</reference>